<dbReference type="SUPFAM" id="SSF81324">
    <property type="entry name" value="Voltage-gated potassium channels"/>
    <property type="match status" value="2"/>
</dbReference>
<evidence type="ECO:0000256" key="5">
    <source>
        <dbReference type="ARBA" id="ARBA00023065"/>
    </source>
</evidence>
<feature type="domain" description="Potassium channel" evidence="10">
    <location>
        <begin position="142"/>
        <end position="217"/>
    </location>
</feature>
<protein>
    <recommendedName>
        <fullName evidence="10">Potassium channel domain-containing protein</fullName>
    </recommendedName>
</protein>
<feature type="transmembrane region" description="Helical" evidence="9">
    <location>
        <begin position="67"/>
        <end position="88"/>
    </location>
</feature>
<evidence type="ECO:0000256" key="6">
    <source>
        <dbReference type="ARBA" id="ARBA00023136"/>
    </source>
</evidence>
<dbReference type="PANTHER" id="PTHR11003:SF345">
    <property type="entry name" value="TWIK FAMILY OF POTASSIUM CHANNELS PROTEIN 18"/>
    <property type="match status" value="1"/>
</dbReference>
<dbReference type="EMBL" id="OC856629">
    <property type="protein sequence ID" value="CAD7624037.1"/>
    <property type="molecule type" value="Genomic_DNA"/>
</dbReference>
<dbReference type="OrthoDB" id="297496at2759"/>
<keyword evidence="3 8" id="KW-0812">Transmembrane</keyword>
<gene>
    <name evidence="11" type="ORF">OSB1V03_LOCUS4484</name>
</gene>
<evidence type="ECO:0000256" key="7">
    <source>
        <dbReference type="ARBA" id="ARBA00023303"/>
    </source>
</evidence>
<evidence type="ECO:0000256" key="9">
    <source>
        <dbReference type="SAM" id="Phobius"/>
    </source>
</evidence>
<dbReference type="PRINTS" id="PR01333">
    <property type="entry name" value="2POREKCHANEL"/>
</dbReference>
<keyword evidence="12" id="KW-1185">Reference proteome</keyword>
<keyword evidence="6 9" id="KW-0472">Membrane</keyword>
<dbReference type="GO" id="GO:0015271">
    <property type="term" value="F:outward rectifier potassium channel activity"/>
    <property type="evidence" value="ECO:0007669"/>
    <property type="project" value="TreeGrafter"/>
</dbReference>
<proteinExistence type="inferred from homology"/>
<evidence type="ECO:0000259" key="10">
    <source>
        <dbReference type="Pfam" id="PF07885"/>
    </source>
</evidence>
<name>A0A7R9KIS9_9ACAR</name>
<keyword evidence="7 8" id="KW-0407">Ion channel</keyword>
<keyword evidence="5 8" id="KW-0406">Ion transport</keyword>
<dbReference type="GO" id="GO:0022841">
    <property type="term" value="F:potassium ion leak channel activity"/>
    <property type="evidence" value="ECO:0007669"/>
    <property type="project" value="TreeGrafter"/>
</dbReference>
<feature type="transmembrane region" description="Helical" evidence="9">
    <location>
        <begin position="190"/>
        <end position="215"/>
    </location>
</feature>
<dbReference type="Pfam" id="PF07885">
    <property type="entry name" value="Ion_trans_2"/>
    <property type="match status" value="2"/>
</dbReference>
<keyword evidence="4 9" id="KW-1133">Transmembrane helix</keyword>
<evidence type="ECO:0000256" key="2">
    <source>
        <dbReference type="ARBA" id="ARBA00022448"/>
    </source>
</evidence>
<dbReference type="PANTHER" id="PTHR11003">
    <property type="entry name" value="POTASSIUM CHANNEL, SUBFAMILY K"/>
    <property type="match status" value="1"/>
</dbReference>
<accession>A0A7R9KIS9</accession>
<dbReference type="Proteomes" id="UP000759131">
    <property type="component" value="Unassembled WGS sequence"/>
</dbReference>
<keyword evidence="2 8" id="KW-0813">Transport</keyword>
<dbReference type="Gene3D" id="1.10.287.70">
    <property type="match status" value="1"/>
</dbReference>
<feature type="non-terminal residue" evidence="11">
    <location>
        <position position="1"/>
    </location>
</feature>
<comment type="subcellular location">
    <subcellularLocation>
        <location evidence="1">Membrane</location>
        <topology evidence="1">Multi-pass membrane protein</topology>
    </subcellularLocation>
</comment>
<dbReference type="AlphaFoldDB" id="A0A7R9KIS9"/>
<sequence length="265" mass="31069">MYLEAPLEHQKRQEIDDLLNDFRDKLKLINHPNISQEHITSMIQKLLAAQDMNLVDRFGNKTEFINWSFFNSFFFAITVTTTIGYGHLTPYTASGKLFCIIYALFGIPMTGLLIGAKSRYRRQLSIRLMLLKKGLIFFVPWFLVFLVLPAIVFAFIENWTFLEGFYYCFVTLSTIGFGDYVAGSFEKHYIWVYKLIVVLWIIFGLAYLSMILNFISQGLRSRHLTNVVLSIRRMSGPPLSHRFSHLNKMRRNRYNRLVSQGYRNQ</sequence>
<dbReference type="GO" id="GO:0030322">
    <property type="term" value="P:stabilization of membrane potential"/>
    <property type="evidence" value="ECO:0007669"/>
    <property type="project" value="TreeGrafter"/>
</dbReference>
<evidence type="ECO:0000256" key="1">
    <source>
        <dbReference type="ARBA" id="ARBA00004141"/>
    </source>
</evidence>
<feature type="domain" description="Potassium channel" evidence="10">
    <location>
        <begin position="64"/>
        <end position="115"/>
    </location>
</feature>
<reference evidence="11" key="1">
    <citation type="submission" date="2020-11" db="EMBL/GenBank/DDBJ databases">
        <authorList>
            <person name="Tran Van P."/>
        </authorList>
    </citation>
    <scope>NUCLEOTIDE SEQUENCE</scope>
</reference>
<evidence type="ECO:0000256" key="8">
    <source>
        <dbReference type="RuleBase" id="RU003857"/>
    </source>
</evidence>
<dbReference type="GO" id="GO:0005886">
    <property type="term" value="C:plasma membrane"/>
    <property type="evidence" value="ECO:0007669"/>
    <property type="project" value="TreeGrafter"/>
</dbReference>
<dbReference type="InterPro" id="IPR003280">
    <property type="entry name" value="2pore_dom_K_chnl"/>
</dbReference>
<feature type="transmembrane region" description="Helical" evidence="9">
    <location>
        <begin position="94"/>
        <end position="114"/>
    </location>
</feature>
<feature type="transmembrane region" description="Helical" evidence="9">
    <location>
        <begin position="135"/>
        <end position="156"/>
    </location>
</feature>
<organism evidence="11">
    <name type="scientific">Medioppia subpectinata</name>
    <dbReference type="NCBI Taxonomy" id="1979941"/>
    <lineage>
        <taxon>Eukaryota</taxon>
        <taxon>Metazoa</taxon>
        <taxon>Ecdysozoa</taxon>
        <taxon>Arthropoda</taxon>
        <taxon>Chelicerata</taxon>
        <taxon>Arachnida</taxon>
        <taxon>Acari</taxon>
        <taxon>Acariformes</taxon>
        <taxon>Sarcoptiformes</taxon>
        <taxon>Oribatida</taxon>
        <taxon>Brachypylina</taxon>
        <taxon>Oppioidea</taxon>
        <taxon>Oppiidae</taxon>
        <taxon>Medioppia</taxon>
    </lineage>
</organism>
<dbReference type="InterPro" id="IPR013099">
    <property type="entry name" value="K_chnl_dom"/>
</dbReference>
<dbReference type="EMBL" id="CAJPIZ010002054">
    <property type="protein sequence ID" value="CAG2104467.1"/>
    <property type="molecule type" value="Genomic_DNA"/>
</dbReference>
<evidence type="ECO:0000256" key="4">
    <source>
        <dbReference type="ARBA" id="ARBA00022989"/>
    </source>
</evidence>
<evidence type="ECO:0000313" key="12">
    <source>
        <dbReference type="Proteomes" id="UP000759131"/>
    </source>
</evidence>
<evidence type="ECO:0000313" key="11">
    <source>
        <dbReference type="EMBL" id="CAD7624037.1"/>
    </source>
</evidence>
<comment type="similarity">
    <text evidence="8">Belongs to the two pore domain potassium channel (TC 1.A.1.8) family.</text>
</comment>
<evidence type="ECO:0000256" key="3">
    <source>
        <dbReference type="ARBA" id="ARBA00022692"/>
    </source>
</evidence>